<comment type="similarity">
    <text evidence="1">Belongs to the 'phage' integrase family.</text>
</comment>
<dbReference type="InterPro" id="IPR025269">
    <property type="entry name" value="SAM-like_dom"/>
</dbReference>
<evidence type="ECO:0000259" key="4">
    <source>
        <dbReference type="Pfam" id="PF00589"/>
    </source>
</evidence>
<proteinExistence type="inferred from homology"/>
<dbReference type="InterPro" id="IPR011010">
    <property type="entry name" value="DNA_brk_join_enz"/>
</dbReference>
<accession>A0A9D9HV11</accession>
<dbReference type="InterPro" id="IPR010998">
    <property type="entry name" value="Integrase_recombinase_N"/>
</dbReference>
<evidence type="ECO:0000256" key="1">
    <source>
        <dbReference type="ARBA" id="ARBA00008857"/>
    </source>
</evidence>
<keyword evidence="2" id="KW-0238">DNA-binding</keyword>
<dbReference type="GO" id="GO:0006310">
    <property type="term" value="P:DNA recombination"/>
    <property type="evidence" value="ECO:0007669"/>
    <property type="project" value="UniProtKB-KW"/>
</dbReference>
<dbReference type="PANTHER" id="PTHR30349">
    <property type="entry name" value="PHAGE INTEGRASE-RELATED"/>
    <property type="match status" value="1"/>
</dbReference>
<dbReference type="Gene3D" id="1.10.443.10">
    <property type="entry name" value="Intergrase catalytic core"/>
    <property type="match status" value="1"/>
</dbReference>
<dbReference type="GO" id="GO:0003677">
    <property type="term" value="F:DNA binding"/>
    <property type="evidence" value="ECO:0007669"/>
    <property type="project" value="UniProtKB-KW"/>
</dbReference>
<evidence type="ECO:0000256" key="2">
    <source>
        <dbReference type="ARBA" id="ARBA00023125"/>
    </source>
</evidence>
<evidence type="ECO:0000313" key="6">
    <source>
        <dbReference type="EMBL" id="MBO8460194.1"/>
    </source>
</evidence>
<dbReference type="Pfam" id="PF00589">
    <property type="entry name" value="Phage_integrase"/>
    <property type="match status" value="1"/>
</dbReference>
<dbReference type="InterPro" id="IPR050090">
    <property type="entry name" value="Tyrosine_recombinase_XerCD"/>
</dbReference>
<dbReference type="Pfam" id="PF13102">
    <property type="entry name" value="Phage_int_SAM_5"/>
    <property type="match status" value="1"/>
</dbReference>
<dbReference type="PANTHER" id="PTHR30349:SF64">
    <property type="entry name" value="PROPHAGE INTEGRASE INTD-RELATED"/>
    <property type="match status" value="1"/>
</dbReference>
<dbReference type="InterPro" id="IPR013762">
    <property type="entry name" value="Integrase-like_cat_sf"/>
</dbReference>
<name>A0A9D9HV11_9BACT</name>
<evidence type="ECO:0000259" key="5">
    <source>
        <dbReference type="Pfam" id="PF13102"/>
    </source>
</evidence>
<dbReference type="AlphaFoldDB" id="A0A9D9HV11"/>
<organism evidence="6 7">
    <name type="scientific">Candidatus Gallipaludibacter merdavium</name>
    <dbReference type="NCBI Taxonomy" id="2840839"/>
    <lineage>
        <taxon>Bacteria</taxon>
        <taxon>Pseudomonadati</taxon>
        <taxon>Bacteroidota</taxon>
        <taxon>Bacteroidia</taxon>
        <taxon>Bacteroidales</taxon>
        <taxon>Candidatus Gallipaludibacter</taxon>
    </lineage>
</organism>
<feature type="domain" description="Tyr recombinase" evidence="4">
    <location>
        <begin position="228"/>
        <end position="402"/>
    </location>
</feature>
<dbReference type="EMBL" id="JADIMG010000072">
    <property type="protein sequence ID" value="MBO8460194.1"/>
    <property type="molecule type" value="Genomic_DNA"/>
</dbReference>
<reference evidence="6" key="1">
    <citation type="submission" date="2020-10" db="EMBL/GenBank/DDBJ databases">
        <authorList>
            <person name="Gilroy R."/>
        </authorList>
    </citation>
    <scope>NUCLEOTIDE SEQUENCE</scope>
    <source>
        <strain evidence="6">G3-3990</strain>
    </source>
</reference>
<evidence type="ECO:0000256" key="3">
    <source>
        <dbReference type="ARBA" id="ARBA00023172"/>
    </source>
</evidence>
<dbReference type="CDD" id="cd01185">
    <property type="entry name" value="INTN1_C_like"/>
    <property type="match status" value="1"/>
</dbReference>
<keyword evidence="3" id="KW-0233">DNA recombination</keyword>
<evidence type="ECO:0000313" key="7">
    <source>
        <dbReference type="Proteomes" id="UP000823641"/>
    </source>
</evidence>
<dbReference type="GO" id="GO:0015074">
    <property type="term" value="P:DNA integration"/>
    <property type="evidence" value="ECO:0007669"/>
    <property type="project" value="InterPro"/>
</dbReference>
<protein>
    <submittedName>
        <fullName evidence="6">Phage integrase SAM-like domain-containing protein</fullName>
    </submittedName>
</protein>
<dbReference type="SUPFAM" id="SSF56349">
    <property type="entry name" value="DNA breaking-rejoining enzymes"/>
    <property type="match status" value="1"/>
</dbReference>
<comment type="caution">
    <text evidence="6">The sequence shown here is derived from an EMBL/GenBank/DDBJ whole genome shotgun (WGS) entry which is preliminary data.</text>
</comment>
<gene>
    <name evidence="6" type="ORF">IAA73_07685</name>
</gene>
<reference evidence="6" key="2">
    <citation type="journal article" date="2021" name="PeerJ">
        <title>Extensive microbial diversity within the chicken gut microbiome revealed by metagenomics and culture.</title>
        <authorList>
            <person name="Gilroy R."/>
            <person name="Ravi A."/>
            <person name="Getino M."/>
            <person name="Pursley I."/>
            <person name="Horton D.L."/>
            <person name="Alikhan N.F."/>
            <person name="Baker D."/>
            <person name="Gharbi K."/>
            <person name="Hall N."/>
            <person name="Watson M."/>
            <person name="Adriaenssens E.M."/>
            <person name="Foster-Nyarko E."/>
            <person name="Jarju S."/>
            <person name="Secka A."/>
            <person name="Antonio M."/>
            <person name="Oren A."/>
            <person name="Chaudhuri R.R."/>
            <person name="La Ragione R."/>
            <person name="Hildebrand F."/>
            <person name="Pallen M.J."/>
        </authorList>
    </citation>
    <scope>NUCLEOTIDE SEQUENCE</scope>
    <source>
        <strain evidence="6">G3-3990</strain>
    </source>
</reference>
<feature type="domain" description="Phage integrase SAM-like" evidence="5">
    <location>
        <begin position="118"/>
        <end position="206"/>
    </location>
</feature>
<sequence>MIIRRYCIFVPDKEKDSIDGRLRYRVKWHGNTVAFNVGYRVEIDKWSNETQRCKNNTTHGKKKVPASVINKEINRFEETVEGIFLDCERSGKIPTSDELRVEFNKRIGRISEDTENVIGVFRKFVDTQGFQNNWTEATHKKFRTLQRHLCDFDGKLTFATLTEDTLDRFIRHLLDGGMANMSIAKYISLTKWFLRWAANNGYYNGHLHDSYKPHIKGSSGANKEVIYLTWDELMDVYHFEFKEPYLERIRDVFCFCCFTGVRYSDVAALKRQNVSDDCINIVTQKTSDVLKIELNKYSKAILDKYRDVPFPNKAALPVISNQKMNVYLKEVGKKVGLDSKQTIVRFKGNERIERTYYKYELLTTHCGRRTFVVNALYLGIPSEVIMKWTGHSDYKSMRPYIAIVDDIKVREMNKFNTK</sequence>
<dbReference type="Gene3D" id="1.10.150.130">
    <property type="match status" value="1"/>
</dbReference>
<dbReference type="InterPro" id="IPR002104">
    <property type="entry name" value="Integrase_catalytic"/>
</dbReference>
<dbReference type="Proteomes" id="UP000823641">
    <property type="component" value="Unassembled WGS sequence"/>
</dbReference>